<sequence>MPVKLFSVFSQEIKNLLTDSDEYNVIIYVGKDKNVKTFKTHSLILKARCSYYKTALSEQWAKQNDGNSNILRHPNFTPHIFKITLKNTMEVLEILAVADELLLSDLLDFIQSHLIETKSTWLHSYASKVYQAALFHDSYSNLREFISITIDVIWPFRVILPAELENDIIRCHLIVGGKPTFGPTFVVMKIAHLSKIISGYNPIRWQVGWGHLKTKKSFLFSFKNKGQLEDAKISRVRRPGYAITLKDKNYGPCFGDKDLWMHGDFS</sequence>
<name>A0ABN7WYM8_GIGMA</name>
<feature type="domain" description="BTB" evidence="1">
    <location>
        <begin position="23"/>
        <end position="119"/>
    </location>
</feature>
<proteinExistence type="predicted"/>
<evidence type="ECO:0000313" key="2">
    <source>
        <dbReference type="EMBL" id="CAG8843427.1"/>
    </source>
</evidence>
<organism evidence="2 3">
    <name type="scientific">Gigaspora margarita</name>
    <dbReference type="NCBI Taxonomy" id="4874"/>
    <lineage>
        <taxon>Eukaryota</taxon>
        <taxon>Fungi</taxon>
        <taxon>Fungi incertae sedis</taxon>
        <taxon>Mucoromycota</taxon>
        <taxon>Glomeromycotina</taxon>
        <taxon>Glomeromycetes</taxon>
        <taxon>Diversisporales</taxon>
        <taxon>Gigasporaceae</taxon>
        <taxon>Gigaspora</taxon>
    </lineage>
</organism>
<dbReference type="Gene3D" id="3.30.710.10">
    <property type="entry name" value="Potassium Channel Kv1.1, Chain A"/>
    <property type="match status" value="1"/>
</dbReference>
<dbReference type="Pfam" id="PF00651">
    <property type="entry name" value="BTB"/>
    <property type="match status" value="1"/>
</dbReference>
<dbReference type="InterPro" id="IPR000210">
    <property type="entry name" value="BTB/POZ_dom"/>
</dbReference>
<protein>
    <submittedName>
        <fullName evidence="2">6857_t:CDS:1</fullName>
    </submittedName>
</protein>
<dbReference type="SUPFAM" id="SSF54695">
    <property type="entry name" value="POZ domain"/>
    <property type="match status" value="1"/>
</dbReference>
<dbReference type="PROSITE" id="PS50097">
    <property type="entry name" value="BTB"/>
    <property type="match status" value="1"/>
</dbReference>
<reference evidence="2 3" key="1">
    <citation type="submission" date="2021-06" db="EMBL/GenBank/DDBJ databases">
        <authorList>
            <person name="Kallberg Y."/>
            <person name="Tangrot J."/>
            <person name="Rosling A."/>
        </authorList>
    </citation>
    <scope>NUCLEOTIDE SEQUENCE [LARGE SCALE GENOMIC DNA]</scope>
    <source>
        <strain evidence="2 3">120-4 pot B 10/14</strain>
    </source>
</reference>
<keyword evidence="3" id="KW-1185">Reference proteome</keyword>
<evidence type="ECO:0000313" key="3">
    <source>
        <dbReference type="Proteomes" id="UP000789901"/>
    </source>
</evidence>
<accession>A0ABN7WYM8</accession>
<gene>
    <name evidence="2" type="ORF">GMARGA_LOCUS36537</name>
</gene>
<dbReference type="Proteomes" id="UP000789901">
    <property type="component" value="Unassembled WGS sequence"/>
</dbReference>
<dbReference type="EMBL" id="CAJVQB010072392">
    <property type="protein sequence ID" value="CAG8843427.1"/>
    <property type="molecule type" value="Genomic_DNA"/>
</dbReference>
<comment type="caution">
    <text evidence="2">The sequence shown here is derived from an EMBL/GenBank/DDBJ whole genome shotgun (WGS) entry which is preliminary data.</text>
</comment>
<dbReference type="InterPro" id="IPR011333">
    <property type="entry name" value="SKP1/BTB/POZ_sf"/>
</dbReference>
<evidence type="ECO:0000259" key="1">
    <source>
        <dbReference type="PROSITE" id="PS50097"/>
    </source>
</evidence>